<dbReference type="InterPro" id="IPR003767">
    <property type="entry name" value="Malate/L-lactate_DH-like"/>
</dbReference>
<sequence length="371" mass="38067">MTIQDRIQLRPHPLTELLARLLAAHGCSAEEAAHVARHLVEASRSGHDSHGIVRIRRYHDWLQSGQLVACAPFAQVADLGALMQFDGGDGLGQWAAHRATSAGMQRAQDQGAAVVLLRRAGHIGRVGAFAEQAAEKGIISLFFTNVAGSRLVAPFGAAERAASTAPVTVGVPQANGRHFILDFATSLVAEGKALVAAKSGGTLPGDALVDANGALTGNPAVLYGETLTAPTPNPRTGDGALRSFGGHKGSGLMLACELLGGALTGNGTNGPAGHRFGNGMFAVFIDPAHCDNPGGIAGEIAEYLAFVNALTPAQGHDAVRIPGDIERELRAARADSVPVAAAVWSDILAIADDVRLAVDQGSLLAAEPAGV</sequence>
<dbReference type="RefSeq" id="WP_317387091.1">
    <property type="nucleotide sequence ID" value="NZ_CP136707.1"/>
</dbReference>
<keyword evidence="4" id="KW-1185">Reference proteome</keyword>
<name>A0ABZ0HPJ6_TRISK</name>
<organism evidence="3 4">
    <name type="scientific">Tritonibacter scottomollicae</name>
    <name type="common">Epibacterium scottomollicae</name>
    <dbReference type="NCBI Taxonomy" id="483013"/>
    <lineage>
        <taxon>Bacteria</taxon>
        <taxon>Pseudomonadati</taxon>
        <taxon>Pseudomonadota</taxon>
        <taxon>Alphaproteobacteria</taxon>
        <taxon>Rhodobacterales</taxon>
        <taxon>Paracoccaceae</taxon>
        <taxon>Tritonibacter</taxon>
    </lineage>
</organism>
<gene>
    <name evidence="3" type="ORF">R1T40_21920</name>
</gene>
<comment type="similarity">
    <text evidence="1">Belongs to the LDH2/MDH2 oxidoreductase family.</text>
</comment>
<dbReference type="Pfam" id="PF02615">
    <property type="entry name" value="Ldh_2"/>
    <property type="match status" value="1"/>
</dbReference>
<evidence type="ECO:0000256" key="1">
    <source>
        <dbReference type="ARBA" id="ARBA00006056"/>
    </source>
</evidence>
<evidence type="ECO:0000256" key="2">
    <source>
        <dbReference type="ARBA" id="ARBA00023002"/>
    </source>
</evidence>
<keyword evidence="2" id="KW-0560">Oxidoreductase</keyword>
<dbReference type="SUPFAM" id="SSF89733">
    <property type="entry name" value="L-sulfolactate dehydrogenase-like"/>
    <property type="match status" value="1"/>
</dbReference>
<evidence type="ECO:0000313" key="3">
    <source>
        <dbReference type="EMBL" id="WOI35402.1"/>
    </source>
</evidence>
<dbReference type="PANTHER" id="PTHR11091:SF0">
    <property type="entry name" value="MALATE DEHYDROGENASE"/>
    <property type="match status" value="1"/>
</dbReference>
<evidence type="ECO:0000313" key="4">
    <source>
        <dbReference type="Proteomes" id="UP001302666"/>
    </source>
</evidence>
<protein>
    <submittedName>
        <fullName evidence="3">Ldh family oxidoreductase</fullName>
    </submittedName>
</protein>
<dbReference type="Gene3D" id="1.10.1530.10">
    <property type="match status" value="1"/>
</dbReference>
<reference evidence="3 4" key="1">
    <citation type="submission" date="2023-10" db="EMBL/GenBank/DDBJ databases">
        <title>Eight complete genome sequences of bacteria isolated from laboratory stock of Giant Kelp gametophytes.</title>
        <authorList>
            <person name="Tolentino B."/>
            <person name="Nuzhdin S."/>
        </authorList>
    </citation>
    <scope>NUCLEOTIDE SEQUENCE [LARGE SCALE GENOMIC DNA]</scope>
    <source>
        <strain evidence="3 4">LC.270.F.C4</strain>
        <plasmid evidence="3 4">unnamed4</plasmid>
    </source>
</reference>
<dbReference type="Gene3D" id="3.30.1370.60">
    <property type="entry name" value="Hypothetical oxidoreductase yiak, domain 2"/>
    <property type="match status" value="1"/>
</dbReference>
<proteinExistence type="inferred from homology"/>
<dbReference type="InterPro" id="IPR043143">
    <property type="entry name" value="Mal/L-sulf/L-lact_DH-like_NADP"/>
</dbReference>
<dbReference type="InterPro" id="IPR036111">
    <property type="entry name" value="Mal/L-sulfo/L-lacto_DH-like_sf"/>
</dbReference>
<geneLocation type="plasmid" evidence="3 4">
    <name>unnamed4</name>
</geneLocation>
<accession>A0ABZ0HPJ6</accession>
<dbReference type="Proteomes" id="UP001302666">
    <property type="component" value="Plasmid unnamed4"/>
</dbReference>
<dbReference type="InterPro" id="IPR043144">
    <property type="entry name" value="Mal/L-sulf/L-lact_DH-like_ah"/>
</dbReference>
<dbReference type="PANTHER" id="PTHR11091">
    <property type="entry name" value="OXIDOREDUCTASE-RELATED"/>
    <property type="match status" value="1"/>
</dbReference>
<keyword evidence="3" id="KW-0614">Plasmid</keyword>
<dbReference type="EMBL" id="CP136707">
    <property type="protein sequence ID" value="WOI35402.1"/>
    <property type="molecule type" value="Genomic_DNA"/>
</dbReference>